<feature type="region of interest" description="Disordered" evidence="1">
    <location>
        <begin position="339"/>
        <end position="455"/>
    </location>
</feature>
<accession>B4MA68</accession>
<proteinExistence type="predicted"/>
<feature type="compositionally biased region" description="Polar residues" evidence="1">
    <location>
        <begin position="391"/>
        <end position="402"/>
    </location>
</feature>
<protein>
    <submittedName>
        <fullName evidence="2">Uncharacterized protein</fullName>
    </submittedName>
</protein>
<dbReference type="AlphaFoldDB" id="B4MA68"/>
<feature type="compositionally biased region" description="Basic residues" evidence="1">
    <location>
        <begin position="273"/>
        <end position="293"/>
    </location>
</feature>
<dbReference type="OrthoDB" id="7869990at2759"/>
<sequence>MQLAKCLTWWSSNAGNAEFLFANTHNNNNNNSEWKRKQQKMLKWAVNQPRPSYLAEQPVAGTDPGTGTVHHVISSYSDFQAAATPMRTAALPTQRLKLKRQSLLPGLLHLGKENQLTSTPLPAAGVGARTPLLRDLSNIMSPVHTPINTAMPTPTAKAKPAVYASTLPTFEAEYSPSYRVDQNGENNNNNNVIFPGALLALRGMGIPDSYFEKPRYLEQKPLSLDQVGAAPPASPAPAASLPSAEQTTLSSSQMGDVTLERMIDAILESTRKPPARVRARSRCHSRLRQRQRQRPQPQPQLQPGQRLISTSHSPTYRPAFDPASDLSEYWQPPVHPDAYEEREVCSPQPLSQSGSGLELELGGGGGGGQGKRRSLQLRRQRVVRRKRQIATKISSSVRQSAQKLLAAASRSAQKLPHSQSRAKQRHISPDSGHNSTSDCELELDEEKDENLALGKPQLEGIWLQSEARDATKRRLSFSLNEQS</sequence>
<feature type="compositionally biased region" description="Basic residues" evidence="1">
    <location>
        <begin position="370"/>
        <end position="389"/>
    </location>
</feature>
<evidence type="ECO:0000256" key="1">
    <source>
        <dbReference type="SAM" id="MobiDB-lite"/>
    </source>
</evidence>
<dbReference type="InParanoid" id="B4MA68"/>
<organism evidence="2 3">
    <name type="scientific">Drosophila virilis</name>
    <name type="common">Fruit fly</name>
    <dbReference type="NCBI Taxonomy" id="7244"/>
    <lineage>
        <taxon>Eukaryota</taxon>
        <taxon>Metazoa</taxon>
        <taxon>Ecdysozoa</taxon>
        <taxon>Arthropoda</taxon>
        <taxon>Hexapoda</taxon>
        <taxon>Insecta</taxon>
        <taxon>Pterygota</taxon>
        <taxon>Neoptera</taxon>
        <taxon>Endopterygota</taxon>
        <taxon>Diptera</taxon>
        <taxon>Brachycera</taxon>
        <taxon>Muscomorpha</taxon>
        <taxon>Ephydroidea</taxon>
        <taxon>Drosophilidae</taxon>
        <taxon>Drosophila</taxon>
    </lineage>
</organism>
<feature type="compositionally biased region" description="Acidic residues" evidence="1">
    <location>
        <begin position="439"/>
        <end position="448"/>
    </location>
</feature>
<keyword evidence="3" id="KW-1185">Reference proteome</keyword>
<feature type="compositionally biased region" description="Low complexity" evidence="1">
    <location>
        <begin position="350"/>
        <end position="360"/>
    </location>
</feature>
<dbReference type="Proteomes" id="UP000008792">
    <property type="component" value="Unassembled WGS sequence"/>
</dbReference>
<gene>
    <name evidence="2" type="primary">Dvir\GJ15851</name>
    <name evidence="2" type="ORF">Dvir_GJ15851</name>
</gene>
<dbReference type="InterPro" id="IPR032057">
    <property type="entry name" value="DUF4799"/>
</dbReference>
<dbReference type="EMBL" id="CH940655">
    <property type="protein sequence ID" value="EDW66127.2"/>
    <property type="molecule type" value="Genomic_DNA"/>
</dbReference>
<reference evidence="2 3" key="1">
    <citation type="journal article" date="2007" name="Nature">
        <title>Evolution of genes and genomes on the Drosophila phylogeny.</title>
        <authorList>
            <consortium name="Drosophila 12 Genomes Consortium"/>
            <person name="Clark A.G."/>
            <person name="Eisen M.B."/>
            <person name="Smith D.R."/>
            <person name="Bergman C.M."/>
            <person name="Oliver B."/>
            <person name="Markow T.A."/>
            <person name="Kaufman T.C."/>
            <person name="Kellis M."/>
            <person name="Gelbart W."/>
            <person name="Iyer V.N."/>
            <person name="Pollard D.A."/>
            <person name="Sackton T.B."/>
            <person name="Larracuente A.M."/>
            <person name="Singh N.D."/>
            <person name="Abad J.P."/>
            <person name="Abt D.N."/>
            <person name="Adryan B."/>
            <person name="Aguade M."/>
            <person name="Akashi H."/>
            <person name="Anderson W.W."/>
            <person name="Aquadro C.F."/>
            <person name="Ardell D.H."/>
            <person name="Arguello R."/>
            <person name="Artieri C.G."/>
            <person name="Barbash D.A."/>
            <person name="Barker D."/>
            <person name="Barsanti P."/>
            <person name="Batterham P."/>
            <person name="Batzoglou S."/>
            <person name="Begun D."/>
            <person name="Bhutkar A."/>
            <person name="Blanco E."/>
            <person name="Bosak S.A."/>
            <person name="Bradley R.K."/>
            <person name="Brand A.D."/>
            <person name="Brent M.R."/>
            <person name="Brooks A.N."/>
            <person name="Brown R.H."/>
            <person name="Butlin R.K."/>
            <person name="Caggese C."/>
            <person name="Calvi B.R."/>
            <person name="Bernardo de Carvalho A."/>
            <person name="Caspi A."/>
            <person name="Castrezana S."/>
            <person name="Celniker S.E."/>
            <person name="Chang J.L."/>
            <person name="Chapple C."/>
            <person name="Chatterji S."/>
            <person name="Chinwalla A."/>
            <person name="Civetta A."/>
            <person name="Clifton S.W."/>
            <person name="Comeron J.M."/>
            <person name="Costello J.C."/>
            <person name="Coyne J.A."/>
            <person name="Daub J."/>
            <person name="David R.G."/>
            <person name="Delcher A.L."/>
            <person name="Delehaunty K."/>
            <person name="Do C.B."/>
            <person name="Ebling H."/>
            <person name="Edwards K."/>
            <person name="Eickbush T."/>
            <person name="Evans J.D."/>
            <person name="Filipski A."/>
            <person name="Findeiss S."/>
            <person name="Freyhult E."/>
            <person name="Fulton L."/>
            <person name="Fulton R."/>
            <person name="Garcia A.C."/>
            <person name="Gardiner A."/>
            <person name="Garfield D.A."/>
            <person name="Garvin B.E."/>
            <person name="Gibson G."/>
            <person name="Gilbert D."/>
            <person name="Gnerre S."/>
            <person name="Godfrey J."/>
            <person name="Good R."/>
            <person name="Gotea V."/>
            <person name="Gravely B."/>
            <person name="Greenberg A.J."/>
            <person name="Griffiths-Jones S."/>
            <person name="Gross S."/>
            <person name="Guigo R."/>
            <person name="Gustafson E.A."/>
            <person name="Haerty W."/>
            <person name="Hahn M.W."/>
            <person name="Halligan D.L."/>
            <person name="Halpern A.L."/>
            <person name="Halter G.M."/>
            <person name="Han M.V."/>
            <person name="Heger A."/>
            <person name="Hillier L."/>
            <person name="Hinrichs A.S."/>
            <person name="Holmes I."/>
            <person name="Hoskins R.A."/>
            <person name="Hubisz M.J."/>
            <person name="Hultmark D."/>
            <person name="Huntley M.A."/>
            <person name="Jaffe D.B."/>
            <person name="Jagadeeshan S."/>
            <person name="Jeck W.R."/>
            <person name="Johnson J."/>
            <person name="Jones C.D."/>
            <person name="Jordan W.C."/>
            <person name="Karpen G.H."/>
            <person name="Kataoka E."/>
            <person name="Keightley P.D."/>
            <person name="Kheradpour P."/>
            <person name="Kirkness E.F."/>
            <person name="Koerich L.B."/>
            <person name="Kristiansen K."/>
            <person name="Kudrna D."/>
            <person name="Kulathinal R.J."/>
            <person name="Kumar S."/>
            <person name="Kwok R."/>
            <person name="Lander E."/>
            <person name="Langley C.H."/>
            <person name="Lapoint R."/>
            <person name="Lazzaro B.P."/>
            <person name="Lee S.J."/>
            <person name="Levesque L."/>
            <person name="Li R."/>
            <person name="Lin C.F."/>
            <person name="Lin M.F."/>
            <person name="Lindblad-Toh K."/>
            <person name="Llopart A."/>
            <person name="Long M."/>
            <person name="Low L."/>
            <person name="Lozovsky E."/>
            <person name="Lu J."/>
            <person name="Luo M."/>
            <person name="Machado C.A."/>
            <person name="Makalowski W."/>
            <person name="Marzo M."/>
            <person name="Matsuda M."/>
            <person name="Matzkin L."/>
            <person name="McAllister B."/>
            <person name="McBride C.S."/>
            <person name="McKernan B."/>
            <person name="McKernan K."/>
            <person name="Mendez-Lago M."/>
            <person name="Minx P."/>
            <person name="Mollenhauer M.U."/>
            <person name="Montooth K."/>
            <person name="Mount S.M."/>
            <person name="Mu X."/>
            <person name="Myers E."/>
            <person name="Negre B."/>
            <person name="Newfeld S."/>
            <person name="Nielsen R."/>
            <person name="Noor M.A."/>
            <person name="O'Grady P."/>
            <person name="Pachter L."/>
            <person name="Papaceit M."/>
            <person name="Parisi M.J."/>
            <person name="Parisi M."/>
            <person name="Parts L."/>
            <person name="Pedersen J.S."/>
            <person name="Pesole G."/>
            <person name="Phillippy A.M."/>
            <person name="Ponting C.P."/>
            <person name="Pop M."/>
            <person name="Porcelli D."/>
            <person name="Powell J.R."/>
            <person name="Prohaska S."/>
            <person name="Pruitt K."/>
            <person name="Puig M."/>
            <person name="Quesneville H."/>
            <person name="Ram K.R."/>
            <person name="Rand D."/>
            <person name="Rasmussen M.D."/>
            <person name="Reed L.K."/>
            <person name="Reenan R."/>
            <person name="Reily A."/>
            <person name="Remington K.A."/>
            <person name="Rieger T.T."/>
            <person name="Ritchie M.G."/>
            <person name="Robin C."/>
            <person name="Rogers Y.H."/>
            <person name="Rohde C."/>
            <person name="Rozas J."/>
            <person name="Rubenfield M.J."/>
            <person name="Ruiz A."/>
            <person name="Russo S."/>
            <person name="Salzberg S.L."/>
            <person name="Sanchez-Gracia A."/>
            <person name="Saranga D.J."/>
            <person name="Sato H."/>
            <person name="Schaeffer S.W."/>
            <person name="Schatz M.C."/>
            <person name="Schlenke T."/>
            <person name="Schwartz R."/>
            <person name="Segarra C."/>
            <person name="Singh R.S."/>
            <person name="Sirot L."/>
            <person name="Sirota M."/>
            <person name="Sisneros N.B."/>
            <person name="Smith C.D."/>
            <person name="Smith T.F."/>
            <person name="Spieth J."/>
            <person name="Stage D.E."/>
            <person name="Stark A."/>
            <person name="Stephan W."/>
            <person name="Strausberg R.L."/>
            <person name="Strempel S."/>
            <person name="Sturgill D."/>
            <person name="Sutton G."/>
            <person name="Sutton G.G."/>
            <person name="Tao W."/>
            <person name="Teichmann S."/>
            <person name="Tobari Y.N."/>
            <person name="Tomimura Y."/>
            <person name="Tsolas J.M."/>
            <person name="Valente V.L."/>
            <person name="Venter E."/>
            <person name="Venter J.C."/>
            <person name="Vicario S."/>
            <person name="Vieira F.G."/>
            <person name="Vilella A.J."/>
            <person name="Villasante A."/>
            <person name="Walenz B."/>
            <person name="Wang J."/>
            <person name="Wasserman M."/>
            <person name="Watts T."/>
            <person name="Wilson D."/>
            <person name="Wilson R.K."/>
            <person name="Wing R.A."/>
            <person name="Wolfner M.F."/>
            <person name="Wong A."/>
            <person name="Wong G.K."/>
            <person name="Wu C.I."/>
            <person name="Wu G."/>
            <person name="Yamamoto D."/>
            <person name="Yang H.P."/>
            <person name="Yang S.P."/>
            <person name="Yorke J.A."/>
            <person name="Yoshida K."/>
            <person name="Zdobnov E."/>
            <person name="Zhang P."/>
            <person name="Zhang Y."/>
            <person name="Zimin A.V."/>
            <person name="Baldwin J."/>
            <person name="Abdouelleil A."/>
            <person name="Abdulkadir J."/>
            <person name="Abebe A."/>
            <person name="Abera B."/>
            <person name="Abreu J."/>
            <person name="Acer S.C."/>
            <person name="Aftuck L."/>
            <person name="Alexander A."/>
            <person name="An P."/>
            <person name="Anderson E."/>
            <person name="Anderson S."/>
            <person name="Arachi H."/>
            <person name="Azer M."/>
            <person name="Bachantsang P."/>
            <person name="Barry A."/>
            <person name="Bayul T."/>
            <person name="Berlin A."/>
            <person name="Bessette D."/>
            <person name="Bloom T."/>
            <person name="Blye J."/>
            <person name="Boguslavskiy L."/>
            <person name="Bonnet C."/>
            <person name="Boukhgalter B."/>
            <person name="Bourzgui I."/>
            <person name="Brown A."/>
            <person name="Cahill P."/>
            <person name="Channer S."/>
            <person name="Cheshatsang Y."/>
            <person name="Chuda L."/>
            <person name="Citroen M."/>
            <person name="Collymore A."/>
            <person name="Cooke P."/>
            <person name="Costello M."/>
            <person name="D'Aco K."/>
            <person name="Daza R."/>
            <person name="De Haan G."/>
            <person name="DeGray S."/>
            <person name="DeMaso C."/>
            <person name="Dhargay N."/>
            <person name="Dooley K."/>
            <person name="Dooley E."/>
            <person name="Doricent M."/>
            <person name="Dorje P."/>
            <person name="Dorjee K."/>
            <person name="Dupes A."/>
            <person name="Elong R."/>
            <person name="Falk J."/>
            <person name="Farina A."/>
            <person name="Faro S."/>
            <person name="Ferguson D."/>
            <person name="Fisher S."/>
            <person name="Foley C.D."/>
            <person name="Franke A."/>
            <person name="Friedrich D."/>
            <person name="Gadbois L."/>
            <person name="Gearin G."/>
            <person name="Gearin C.R."/>
            <person name="Giannoukos G."/>
            <person name="Goode T."/>
            <person name="Graham J."/>
            <person name="Grandbois E."/>
            <person name="Grewal S."/>
            <person name="Gyaltsen K."/>
            <person name="Hafez N."/>
            <person name="Hagos B."/>
            <person name="Hall J."/>
            <person name="Henson C."/>
            <person name="Hollinger A."/>
            <person name="Honan T."/>
            <person name="Huard M.D."/>
            <person name="Hughes L."/>
            <person name="Hurhula B."/>
            <person name="Husby M.E."/>
            <person name="Kamat A."/>
            <person name="Kanga B."/>
            <person name="Kashin S."/>
            <person name="Khazanovich D."/>
            <person name="Kisner P."/>
            <person name="Lance K."/>
            <person name="Lara M."/>
            <person name="Lee W."/>
            <person name="Lennon N."/>
            <person name="Letendre F."/>
            <person name="LeVine R."/>
            <person name="Lipovsky A."/>
            <person name="Liu X."/>
            <person name="Liu J."/>
            <person name="Liu S."/>
            <person name="Lokyitsang T."/>
            <person name="Lokyitsang Y."/>
            <person name="Lubonja R."/>
            <person name="Lui A."/>
            <person name="MacDonald P."/>
            <person name="Magnisalis V."/>
            <person name="Maru K."/>
            <person name="Matthews C."/>
            <person name="McCusker W."/>
            <person name="McDonough S."/>
            <person name="Mehta T."/>
            <person name="Meldrim J."/>
            <person name="Meneus L."/>
            <person name="Mihai O."/>
            <person name="Mihalev A."/>
            <person name="Mihova T."/>
            <person name="Mittelman R."/>
            <person name="Mlenga V."/>
            <person name="Montmayeur A."/>
            <person name="Mulrain L."/>
            <person name="Navidi A."/>
            <person name="Naylor J."/>
            <person name="Negash T."/>
            <person name="Nguyen T."/>
            <person name="Nguyen N."/>
            <person name="Nicol R."/>
            <person name="Norbu C."/>
            <person name="Norbu N."/>
            <person name="Novod N."/>
            <person name="O'Neill B."/>
            <person name="Osman S."/>
            <person name="Markiewicz E."/>
            <person name="Oyono O.L."/>
            <person name="Patti C."/>
            <person name="Phunkhang P."/>
            <person name="Pierre F."/>
            <person name="Priest M."/>
            <person name="Raghuraman S."/>
            <person name="Rege F."/>
            <person name="Reyes R."/>
            <person name="Rise C."/>
            <person name="Rogov P."/>
            <person name="Ross K."/>
            <person name="Ryan E."/>
            <person name="Settipalli S."/>
            <person name="Shea T."/>
            <person name="Sherpa N."/>
            <person name="Shi L."/>
            <person name="Shih D."/>
            <person name="Sparrow T."/>
            <person name="Spaulding J."/>
            <person name="Stalker J."/>
            <person name="Stange-Thomann N."/>
            <person name="Stavropoulos S."/>
            <person name="Stone C."/>
            <person name="Strader C."/>
            <person name="Tesfaye S."/>
            <person name="Thomson T."/>
            <person name="Thoulutsang Y."/>
            <person name="Thoulutsang D."/>
            <person name="Topham K."/>
            <person name="Topping I."/>
            <person name="Tsamla T."/>
            <person name="Vassiliev H."/>
            <person name="Vo A."/>
            <person name="Wangchuk T."/>
            <person name="Wangdi T."/>
            <person name="Weiand M."/>
            <person name="Wilkinson J."/>
            <person name="Wilson A."/>
            <person name="Yadav S."/>
            <person name="Young G."/>
            <person name="Yu Q."/>
            <person name="Zembek L."/>
            <person name="Zhong D."/>
            <person name="Zimmer A."/>
            <person name="Zwirko Z."/>
            <person name="Jaffe D.B."/>
            <person name="Alvarez P."/>
            <person name="Brockman W."/>
            <person name="Butler J."/>
            <person name="Chin C."/>
            <person name="Gnerre S."/>
            <person name="Grabherr M."/>
            <person name="Kleber M."/>
            <person name="Mauceli E."/>
            <person name="MacCallum I."/>
        </authorList>
    </citation>
    <scope>NUCLEOTIDE SEQUENCE [LARGE SCALE GENOMIC DNA]</scope>
    <source>
        <strain evidence="3">Tucson 15010-1051.87</strain>
    </source>
</reference>
<name>B4MA68_DROVI</name>
<feature type="compositionally biased region" description="Polar residues" evidence="1">
    <location>
        <begin position="245"/>
        <end position="255"/>
    </location>
</feature>
<dbReference type="HOGENOM" id="CLU_038631_0_0_1"/>
<feature type="region of interest" description="Disordered" evidence="1">
    <location>
        <begin position="226"/>
        <end position="317"/>
    </location>
</feature>
<evidence type="ECO:0000313" key="2">
    <source>
        <dbReference type="EMBL" id="EDW66127.2"/>
    </source>
</evidence>
<feature type="compositionally biased region" description="Polar residues" evidence="1">
    <location>
        <begin position="410"/>
        <end position="419"/>
    </location>
</feature>
<dbReference type="eggNOG" id="ENOG502T9BV">
    <property type="taxonomic scope" value="Eukaryota"/>
</dbReference>
<evidence type="ECO:0000313" key="3">
    <source>
        <dbReference type="Proteomes" id="UP000008792"/>
    </source>
</evidence>
<dbReference type="Pfam" id="PF16056">
    <property type="entry name" value="DUF4799"/>
    <property type="match status" value="1"/>
</dbReference>